<keyword evidence="1" id="KW-1133">Transmembrane helix</keyword>
<keyword evidence="1" id="KW-0472">Membrane</keyword>
<protein>
    <submittedName>
        <fullName evidence="3">Tripartite tricarboxylate transporter TctB family protein</fullName>
    </submittedName>
</protein>
<evidence type="ECO:0000313" key="3">
    <source>
        <dbReference type="EMBL" id="RAW50610.1"/>
    </source>
</evidence>
<name>A0A329TP50_9FIRM</name>
<feature type="transmembrane region" description="Helical" evidence="1">
    <location>
        <begin position="84"/>
        <end position="117"/>
    </location>
</feature>
<proteinExistence type="predicted"/>
<evidence type="ECO:0000313" key="4">
    <source>
        <dbReference type="Proteomes" id="UP000251634"/>
    </source>
</evidence>
<dbReference type="InterPro" id="IPR009936">
    <property type="entry name" value="DUF1468"/>
</dbReference>
<dbReference type="Proteomes" id="UP000251634">
    <property type="component" value="Unassembled WGS sequence"/>
</dbReference>
<dbReference type="RefSeq" id="WP_112115392.1">
    <property type="nucleotide sequence ID" value="NZ_PRKZ01000003.1"/>
</dbReference>
<dbReference type="Pfam" id="PF07331">
    <property type="entry name" value="TctB"/>
    <property type="match status" value="1"/>
</dbReference>
<dbReference type="EMBL" id="PRKZ01000003">
    <property type="protein sequence ID" value="RAW50610.1"/>
    <property type="molecule type" value="Genomic_DNA"/>
</dbReference>
<comment type="caution">
    <text evidence="3">The sequence shown here is derived from an EMBL/GenBank/DDBJ whole genome shotgun (WGS) entry which is preliminary data.</text>
</comment>
<gene>
    <name evidence="3" type="ORF">C4N25_06415</name>
</gene>
<dbReference type="AlphaFoldDB" id="A0A329TP50"/>
<reference evidence="3 4" key="1">
    <citation type="submission" date="2018-02" db="EMBL/GenBank/DDBJ databases">
        <title>Complete genome sequencing of Faecalibacterium prausnitzii strains isolated from the human gut.</title>
        <authorList>
            <person name="Fitzgerald B.C."/>
            <person name="Shkoporov A.N."/>
            <person name="Ross P.R."/>
            <person name="Hill C."/>
        </authorList>
    </citation>
    <scope>NUCLEOTIDE SEQUENCE [LARGE SCALE GENOMIC DNA]</scope>
    <source>
        <strain evidence="3 4">APC942/8-14-2</strain>
    </source>
</reference>
<feature type="domain" description="DUF1468" evidence="2">
    <location>
        <begin position="14"/>
        <end position="149"/>
    </location>
</feature>
<accession>A0A329TP50</accession>
<organism evidence="3 4">
    <name type="scientific">Faecalibacterium prausnitzii</name>
    <dbReference type="NCBI Taxonomy" id="853"/>
    <lineage>
        <taxon>Bacteria</taxon>
        <taxon>Bacillati</taxon>
        <taxon>Bacillota</taxon>
        <taxon>Clostridia</taxon>
        <taxon>Eubacteriales</taxon>
        <taxon>Oscillospiraceae</taxon>
        <taxon>Faecalibacterium</taxon>
    </lineage>
</organism>
<evidence type="ECO:0000256" key="1">
    <source>
        <dbReference type="SAM" id="Phobius"/>
    </source>
</evidence>
<feature type="transmembrane region" description="Helical" evidence="1">
    <location>
        <begin position="123"/>
        <end position="140"/>
    </location>
</feature>
<keyword evidence="1" id="KW-0812">Transmembrane</keyword>
<feature type="transmembrane region" description="Helical" evidence="1">
    <location>
        <begin position="45"/>
        <end position="63"/>
    </location>
</feature>
<sequence length="158" mass="17099">MKKFKIKTNLVSGVIMGVAALLLIILLPSQVRVPTYDSGAPSPRIIPGICLAIMLVSSIALIIQSLVLKQEKIVEFDWAKEKPAILLILGMCVYIGLMLCIGYVLASLIVFPLALFYVGERKPGPYIVVLVSAFAIFLLFKNVFNISLPALGLLGGII</sequence>
<feature type="transmembrane region" description="Helical" evidence="1">
    <location>
        <begin position="12"/>
        <end position="33"/>
    </location>
</feature>
<evidence type="ECO:0000259" key="2">
    <source>
        <dbReference type="Pfam" id="PF07331"/>
    </source>
</evidence>